<dbReference type="OrthoDB" id="107821at2759"/>
<dbReference type="EMBL" id="BSXW01000127">
    <property type="protein sequence ID" value="GMF12630.1"/>
    <property type="molecule type" value="Genomic_DNA"/>
</dbReference>
<sequence length="302" mass="32636">MSKPDGADRITSSITPITPFAPTAEGIPAHRKSKTVKEEEDGAAKSEQVDRAGTRTLSQVQLLERDVVSLTYSKLEPLQLLSTSSPSTKRTRPAEASQAKVSLGIFLIFLTLAVTSAPLFDGSIDAEKVKDDVGSVVKKNASYAPAYFLGKGFLNAYEEAMNSGVAAVKWYPQKEDSPTNFLNLTFLKPSTYSNGVCSILDSDKPECILMTGNQGFVGAYGLCPMVPNLSVYISCKCYKPLDIGGPVAAGTWVENGRESVFIGLKKPPTCEGGKVRMRPTSVEWVVHFVLPLKVLHRSGLIR</sequence>
<evidence type="ECO:0000313" key="2">
    <source>
        <dbReference type="EMBL" id="GMF12630.1"/>
    </source>
</evidence>
<gene>
    <name evidence="2" type="ORF">Plil01_000321100</name>
</gene>
<reference evidence="2" key="1">
    <citation type="submission" date="2023-04" db="EMBL/GenBank/DDBJ databases">
        <title>Phytophthora lilii NBRC 32176.</title>
        <authorList>
            <person name="Ichikawa N."/>
            <person name="Sato H."/>
            <person name="Tonouchi N."/>
        </authorList>
    </citation>
    <scope>NUCLEOTIDE SEQUENCE</scope>
    <source>
        <strain evidence="2">NBRC 32176</strain>
    </source>
</reference>
<feature type="compositionally biased region" description="Basic and acidic residues" evidence="1">
    <location>
        <begin position="42"/>
        <end position="52"/>
    </location>
</feature>
<protein>
    <submittedName>
        <fullName evidence="2">Unnamed protein product</fullName>
    </submittedName>
</protein>
<accession>A0A9W6WQZ5</accession>
<name>A0A9W6WQZ5_9STRA</name>
<feature type="region of interest" description="Disordered" evidence="1">
    <location>
        <begin position="1"/>
        <end position="52"/>
    </location>
</feature>
<dbReference type="AlphaFoldDB" id="A0A9W6WQZ5"/>
<comment type="caution">
    <text evidence="2">The sequence shown here is derived from an EMBL/GenBank/DDBJ whole genome shotgun (WGS) entry which is preliminary data.</text>
</comment>
<evidence type="ECO:0000256" key="1">
    <source>
        <dbReference type="SAM" id="MobiDB-lite"/>
    </source>
</evidence>
<evidence type="ECO:0000313" key="3">
    <source>
        <dbReference type="Proteomes" id="UP001165083"/>
    </source>
</evidence>
<organism evidence="2 3">
    <name type="scientific">Phytophthora lilii</name>
    <dbReference type="NCBI Taxonomy" id="2077276"/>
    <lineage>
        <taxon>Eukaryota</taxon>
        <taxon>Sar</taxon>
        <taxon>Stramenopiles</taxon>
        <taxon>Oomycota</taxon>
        <taxon>Peronosporomycetes</taxon>
        <taxon>Peronosporales</taxon>
        <taxon>Peronosporaceae</taxon>
        <taxon>Phytophthora</taxon>
    </lineage>
</organism>
<dbReference type="Proteomes" id="UP001165083">
    <property type="component" value="Unassembled WGS sequence"/>
</dbReference>
<proteinExistence type="predicted"/>
<keyword evidence="3" id="KW-1185">Reference proteome</keyword>